<evidence type="ECO:0000256" key="3">
    <source>
        <dbReference type="SAM" id="MobiDB-lite"/>
    </source>
</evidence>
<dbReference type="Proteomes" id="UP000077684">
    <property type="component" value="Unassembled WGS sequence"/>
</dbReference>
<dbReference type="InterPro" id="IPR010998">
    <property type="entry name" value="Integrase_recombinase_N"/>
</dbReference>
<dbReference type="Gene3D" id="1.10.443.10">
    <property type="entry name" value="Intergrase catalytic core"/>
    <property type="match status" value="1"/>
</dbReference>
<evidence type="ECO:0000256" key="1">
    <source>
        <dbReference type="ARBA" id="ARBA00023125"/>
    </source>
</evidence>
<feature type="compositionally biased region" description="Low complexity" evidence="3">
    <location>
        <begin position="437"/>
        <end position="458"/>
    </location>
</feature>
<dbReference type="SUPFAM" id="SSF56349">
    <property type="entry name" value="DNA breaking-rejoining enzymes"/>
    <property type="match status" value="1"/>
</dbReference>
<dbReference type="InterPro" id="IPR011010">
    <property type="entry name" value="DNA_brk_join_enz"/>
</dbReference>
<keyword evidence="2" id="KW-0233">DNA recombination</keyword>
<keyword evidence="1" id="KW-0238">DNA-binding</keyword>
<dbReference type="InterPro" id="IPR052055">
    <property type="entry name" value="Hepadnavirus_pol/RT"/>
</dbReference>
<evidence type="ECO:0008006" key="6">
    <source>
        <dbReference type="Google" id="ProtNLM"/>
    </source>
</evidence>
<comment type="caution">
    <text evidence="4">The sequence shown here is derived from an EMBL/GenBank/DDBJ whole genome shotgun (WGS) entry which is preliminary data.</text>
</comment>
<dbReference type="EMBL" id="LWDE02002316">
    <property type="protein sequence ID" value="KAE8237980.1"/>
    <property type="molecule type" value="Genomic_DNA"/>
</dbReference>
<dbReference type="GO" id="GO:0006310">
    <property type="term" value="P:DNA recombination"/>
    <property type="evidence" value="ECO:0007669"/>
    <property type="project" value="UniProtKB-KW"/>
</dbReference>
<dbReference type="PANTHER" id="PTHR33050">
    <property type="entry name" value="REVERSE TRANSCRIPTASE DOMAIN-CONTAINING PROTEIN"/>
    <property type="match status" value="1"/>
</dbReference>
<dbReference type="GO" id="GO:0015074">
    <property type="term" value="P:DNA integration"/>
    <property type="evidence" value="ECO:0007669"/>
    <property type="project" value="InterPro"/>
</dbReference>
<evidence type="ECO:0000313" key="4">
    <source>
        <dbReference type="EMBL" id="KAE8237980.1"/>
    </source>
</evidence>
<reference evidence="4" key="1">
    <citation type="submission" date="2016-04" db="EMBL/GenBank/DDBJ databases">
        <authorList>
            <person name="Nguyen H.D."/>
            <person name="Samba Siva P."/>
            <person name="Cullis J."/>
            <person name="Levesque C.A."/>
            <person name="Hambleton S."/>
        </authorList>
    </citation>
    <scope>NUCLEOTIDE SEQUENCE</scope>
    <source>
        <strain evidence="4">DAOMC 236426</strain>
    </source>
</reference>
<organism evidence="4 5">
    <name type="scientific">Tilletia controversa</name>
    <name type="common">dwarf bunt fungus</name>
    <dbReference type="NCBI Taxonomy" id="13291"/>
    <lineage>
        <taxon>Eukaryota</taxon>
        <taxon>Fungi</taxon>
        <taxon>Dikarya</taxon>
        <taxon>Basidiomycota</taxon>
        <taxon>Ustilaginomycotina</taxon>
        <taxon>Exobasidiomycetes</taxon>
        <taxon>Tilletiales</taxon>
        <taxon>Tilletiaceae</taxon>
        <taxon>Tilletia</taxon>
    </lineage>
</organism>
<accession>A0A8X7MJK7</accession>
<sequence length="818" mass="88844">MAIWQILSLPPFAQAAARDVRSAYRAIALRRCQWPAAVVQWENDFYVDKALAFGMSSSAGAWGVVGDALADIMRAEGIGPILKWVDDYLFFRFPPSALSTVNAHRAALAARVTASGRNGCLFWRDGEHELSEDFTRPLRPLDGPAAQWTFSFAHVDAVCAPLGIPWSEEKEQGFGFEVTYYGCVFNLPARTIALPERKRAKMRADIQAWLGESSRTHTLASAEALLGLLQFGTHVVPNGRPYLSGLVQFLGMHAAAAARRRAAGQRAAFESAGLHPPRRVRQDLLWWDSILAQPVVSRSFANDLDLLDPGLYTDASGSGAGVVLGDRVAAYAFDPAWRDGGRDIMWAEAVGAELGVRHLIANGVRDRRVRLYNDNTAVESGLRHGRVRNEAANHCLERLFRFASDHNITFSSPASGDRTTAIAAALLTAEYRSSSSRRAILSSPTSPPTRRASSSTAALNRRQFRPRPAPAPSSLAALRASSRLVAYRPSAAAQQFAGLEDVRLARVMEMAFAPSTRVGYGTGLSHFLAWCEDRGVDEELRCPASEELLTRFVAAQAGFYSGDYIAKMISAVGAWHKMFGVPWCFVSGSSLSLALRGAAAMTPASSKRPPRDPYTPAYLRAIKPHFDLRDTKDLAVWACALCAFWGLARIGEVTVPTQKTYDPAVHISRAGWALRPPSPGSTAAGTLRLPWTKTTRSAGAVVVLSVQDVDLCPVSALSAHLTTSALPDSSALFAYSQGNKRVPLSRSVFLSRLRRAAEAAALPTLHGHSFRIGGCTELLLRGAAIEDVKAHGRWRSDAWTVYVRDHAGVFSDRLSVAP</sequence>
<protein>
    <recommendedName>
        <fullName evidence="6">Tyr recombinase domain-containing protein</fullName>
    </recommendedName>
</protein>
<dbReference type="GO" id="GO:0003677">
    <property type="term" value="F:DNA binding"/>
    <property type="evidence" value="ECO:0007669"/>
    <property type="project" value="UniProtKB-KW"/>
</dbReference>
<feature type="non-terminal residue" evidence="4">
    <location>
        <position position="1"/>
    </location>
</feature>
<dbReference type="AlphaFoldDB" id="A0A8X7MJK7"/>
<feature type="region of interest" description="Disordered" evidence="3">
    <location>
        <begin position="437"/>
        <end position="473"/>
    </location>
</feature>
<proteinExistence type="predicted"/>
<dbReference type="PANTHER" id="PTHR33050:SF7">
    <property type="entry name" value="RIBONUCLEASE H"/>
    <property type="match status" value="1"/>
</dbReference>
<reference evidence="4" key="2">
    <citation type="journal article" date="2019" name="IMA Fungus">
        <title>Genome sequencing and comparison of five Tilletia species to identify candidate genes for the detection of regulated species infecting wheat.</title>
        <authorList>
            <person name="Nguyen H.D.T."/>
            <person name="Sultana T."/>
            <person name="Kesanakurti P."/>
            <person name="Hambleton S."/>
        </authorList>
    </citation>
    <scope>NUCLEOTIDE SEQUENCE</scope>
    <source>
        <strain evidence="4">DAOMC 236426</strain>
    </source>
</reference>
<evidence type="ECO:0000256" key="2">
    <source>
        <dbReference type="ARBA" id="ARBA00023172"/>
    </source>
</evidence>
<dbReference type="Gene3D" id="1.10.150.130">
    <property type="match status" value="1"/>
</dbReference>
<dbReference type="InterPro" id="IPR013762">
    <property type="entry name" value="Integrase-like_cat_sf"/>
</dbReference>
<gene>
    <name evidence="4" type="ORF">A4X06_0g9039</name>
</gene>
<keyword evidence="5" id="KW-1185">Reference proteome</keyword>
<dbReference type="SUPFAM" id="SSF47823">
    <property type="entry name" value="lambda integrase-like, N-terminal domain"/>
    <property type="match status" value="1"/>
</dbReference>
<evidence type="ECO:0000313" key="5">
    <source>
        <dbReference type="Proteomes" id="UP000077684"/>
    </source>
</evidence>
<name>A0A8X7MJK7_9BASI</name>